<evidence type="ECO:0000256" key="9">
    <source>
        <dbReference type="ARBA" id="ARBA00023125"/>
    </source>
</evidence>
<dbReference type="InterPro" id="IPR036078">
    <property type="entry name" value="Spo11/TopoVI_A_sf"/>
</dbReference>
<dbReference type="Gene3D" id="3.40.1360.10">
    <property type="match status" value="1"/>
</dbReference>
<accession>A0A6J1MXJ8</accession>
<evidence type="ECO:0000256" key="7">
    <source>
        <dbReference type="ARBA" id="ARBA00022842"/>
    </source>
</evidence>
<evidence type="ECO:0000256" key="5">
    <source>
        <dbReference type="ARBA" id="ARBA00012895"/>
    </source>
</evidence>
<evidence type="ECO:0000256" key="3">
    <source>
        <dbReference type="ARBA" id="ARBA00004123"/>
    </source>
</evidence>
<evidence type="ECO:0000256" key="12">
    <source>
        <dbReference type="PROSITE-ProRule" id="PRU01385"/>
    </source>
</evidence>
<proteinExistence type="inferred from homology"/>
<feature type="active site" description="O-(5'-phospho-DNA)-tyrosine intermediate" evidence="12">
    <location>
        <position position="180"/>
    </location>
</feature>
<dbReference type="GO" id="GO:0003677">
    <property type="term" value="F:DNA binding"/>
    <property type="evidence" value="ECO:0007669"/>
    <property type="project" value="UniProtKB-UniRule"/>
</dbReference>
<evidence type="ECO:0000256" key="8">
    <source>
        <dbReference type="ARBA" id="ARBA00023029"/>
    </source>
</evidence>
<keyword evidence="15" id="KW-1185">Reference proteome</keyword>
<dbReference type="EC" id="5.6.2.2" evidence="5"/>
<evidence type="ECO:0000256" key="11">
    <source>
        <dbReference type="ARBA" id="ARBA00023242"/>
    </source>
</evidence>
<comment type="catalytic activity">
    <reaction evidence="1 12">
        <text>ATP-dependent breakage, passage and rejoining of double-stranded DNA.</text>
        <dbReference type="EC" id="5.6.2.2"/>
    </reaction>
</comment>
<dbReference type="GO" id="GO:0005524">
    <property type="term" value="F:ATP binding"/>
    <property type="evidence" value="ECO:0007669"/>
    <property type="project" value="InterPro"/>
</dbReference>
<dbReference type="SUPFAM" id="SSF56726">
    <property type="entry name" value="DNA topoisomerase IV, alpha subunit"/>
    <property type="match status" value="1"/>
</dbReference>
<dbReference type="PRINTS" id="PR01551">
    <property type="entry name" value="SPO11HOMOLOG"/>
</dbReference>
<sequence length="436" mass="48336">MELMNKDALMLRIDLTSPMMSSFKQDPKLVAAINRLYSREEVVGSALILPERKLNFTEVQDLVKQACDVKGKPDDILTNQAKLPRIGVIKKIEEILANINNSAAEDGPPKLILRNQRLWSNCIYDLDRVTLKAFHNAKTTTLCYSSAEDKSRFNTIIFILTKIHELLSKNLTVTRRELFYQNVTRFGNQSKLDVGVRDVCCLLDSPPWDLGIVATAKGLIAGPLNIYQSDGTIVDCMTSGGTLIPQDINGIKEFKSTAKYILLVEKDAIFQKLLDEGALIRLGPVIILTGKGYPDVCTRQMLCRLVKELRLKALALVDADPHGYEIFLTYKYGSLAQSHLSESLACSSLLMLGARHHDILTLAPKEAQLSLTLLDKRKLSSLIKRPYLNSPVGVRIKSDLEAMQTNGVKAEIEAVAATALCDSYIPAKLIQGDHLG</sequence>
<comment type="similarity">
    <text evidence="4 12">Belongs to the TOP6A family.</text>
</comment>
<evidence type="ECO:0000256" key="6">
    <source>
        <dbReference type="ARBA" id="ARBA00022723"/>
    </source>
</evidence>
<dbReference type="GO" id="GO:0007131">
    <property type="term" value="P:reciprocal meiotic recombination"/>
    <property type="evidence" value="ECO:0007669"/>
    <property type="project" value="TreeGrafter"/>
</dbReference>
<evidence type="ECO:0000256" key="1">
    <source>
        <dbReference type="ARBA" id="ARBA00000185"/>
    </source>
</evidence>
<dbReference type="GeneID" id="112047405"/>
<organism evidence="15 16">
    <name type="scientific">Bicyclus anynana</name>
    <name type="common">Squinting bush brown butterfly</name>
    <dbReference type="NCBI Taxonomy" id="110368"/>
    <lineage>
        <taxon>Eukaryota</taxon>
        <taxon>Metazoa</taxon>
        <taxon>Ecdysozoa</taxon>
        <taxon>Arthropoda</taxon>
        <taxon>Hexapoda</taxon>
        <taxon>Insecta</taxon>
        <taxon>Pterygota</taxon>
        <taxon>Neoptera</taxon>
        <taxon>Endopterygota</taxon>
        <taxon>Lepidoptera</taxon>
        <taxon>Glossata</taxon>
        <taxon>Ditrysia</taxon>
        <taxon>Papilionoidea</taxon>
        <taxon>Nymphalidae</taxon>
        <taxon>Satyrinae</taxon>
        <taxon>Satyrini</taxon>
        <taxon>Mycalesina</taxon>
        <taxon>Bicyclus</taxon>
    </lineage>
</organism>
<dbReference type="RefSeq" id="XP_023940290.1">
    <property type="nucleotide sequence ID" value="XM_024084522.2"/>
</dbReference>
<evidence type="ECO:0000256" key="10">
    <source>
        <dbReference type="ARBA" id="ARBA00023235"/>
    </source>
</evidence>
<dbReference type="CDD" id="cd00223">
    <property type="entry name" value="TOPRIM_TopoIIB_SPO"/>
    <property type="match status" value="1"/>
</dbReference>
<dbReference type="GO" id="GO:0046872">
    <property type="term" value="F:metal ion binding"/>
    <property type="evidence" value="ECO:0007669"/>
    <property type="project" value="UniProtKB-KW"/>
</dbReference>
<dbReference type="GO" id="GO:0042138">
    <property type="term" value="P:meiotic DNA double-strand break formation"/>
    <property type="evidence" value="ECO:0007669"/>
    <property type="project" value="InterPro"/>
</dbReference>
<feature type="domain" description="Topoisomerase 6 subunit A/Spo11 TOPRIM" evidence="14">
    <location>
        <begin position="260"/>
        <end position="429"/>
    </location>
</feature>
<evidence type="ECO:0000256" key="2">
    <source>
        <dbReference type="ARBA" id="ARBA00001946"/>
    </source>
</evidence>
<gene>
    <name evidence="16" type="primary">LOC112047405</name>
</gene>
<keyword evidence="6" id="KW-0479">Metal-binding</keyword>
<dbReference type="GO" id="GO:0003918">
    <property type="term" value="F:DNA topoisomerase type II (double strand cut, ATP-hydrolyzing) activity"/>
    <property type="evidence" value="ECO:0007669"/>
    <property type="project" value="UniProtKB-UniRule"/>
</dbReference>
<dbReference type="KEGG" id="bany:112047405"/>
<comment type="cofactor">
    <cofactor evidence="2">
        <name>Mg(2+)</name>
        <dbReference type="ChEBI" id="CHEBI:18420"/>
    </cofactor>
</comment>
<evidence type="ECO:0000256" key="4">
    <source>
        <dbReference type="ARBA" id="ARBA00006559"/>
    </source>
</evidence>
<dbReference type="PANTHER" id="PTHR10848:SF0">
    <property type="entry name" value="MEIOTIC RECOMBINATION PROTEIN SPO11"/>
    <property type="match status" value="1"/>
</dbReference>
<dbReference type="AlphaFoldDB" id="A0A6J1MXJ8"/>
<dbReference type="InterPro" id="IPR002815">
    <property type="entry name" value="Spo11/TopoVI_A"/>
</dbReference>
<feature type="domain" description="Spo11/DNA topoisomerase VI subunit A N-terminal" evidence="13">
    <location>
        <begin position="152"/>
        <end position="212"/>
    </location>
</feature>
<keyword evidence="7" id="KW-0460">Magnesium</keyword>
<protein>
    <recommendedName>
        <fullName evidence="5">DNA topoisomerase (ATP-hydrolyzing)</fullName>
        <ecNumber evidence="5">5.6.2.2</ecNumber>
    </recommendedName>
</protein>
<dbReference type="InterPro" id="IPR036388">
    <property type="entry name" value="WH-like_DNA-bd_sf"/>
</dbReference>
<evidence type="ECO:0000313" key="16">
    <source>
        <dbReference type="RefSeq" id="XP_023940290.1"/>
    </source>
</evidence>
<evidence type="ECO:0000259" key="13">
    <source>
        <dbReference type="Pfam" id="PF04406"/>
    </source>
</evidence>
<dbReference type="PRINTS" id="PR01550">
    <property type="entry name" value="TOP6AFAMILY"/>
</dbReference>
<dbReference type="InterPro" id="IPR034136">
    <property type="entry name" value="TOPRIM_Topo6A/Spo11"/>
</dbReference>
<keyword evidence="9 12" id="KW-0238">DNA-binding</keyword>
<dbReference type="OrthoDB" id="5377392at2759"/>
<name>A0A6J1MXJ8_BICAN</name>
<keyword evidence="10 12" id="KW-0413">Isomerase</keyword>
<keyword evidence="11" id="KW-0539">Nucleus</keyword>
<dbReference type="Pfam" id="PF04406">
    <property type="entry name" value="TP6A_N"/>
    <property type="match status" value="1"/>
</dbReference>
<dbReference type="InterPro" id="IPR013048">
    <property type="entry name" value="Meiotic_Spo11"/>
</dbReference>
<dbReference type="PANTHER" id="PTHR10848">
    <property type="entry name" value="MEIOTIC RECOMBINATION PROTEIN SPO11"/>
    <property type="match status" value="1"/>
</dbReference>
<dbReference type="GO" id="GO:0000228">
    <property type="term" value="C:nuclear chromosome"/>
    <property type="evidence" value="ECO:0007669"/>
    <property type="project" value="TreeGrafter"/>
</dbReference>
<evidence type="ECO:0000313" key="15">
    <source>
        <dbReference type="Proteomes" id="UP001652582"/>
    </source>
</evidence>
<evidence type="ECO:0000259" key="14">
    <source>
        <dbReference type="Pfam" id="PF21180"/>
    </source>
</evidence>
<dbReference type="GO" id="GO:0000706">
    <property type="term" value="P:meiotic DNA double-strand break processing"/>
    <property type="evidence" value="ECO:0007669"/>
    <property type="project" value="TreeGrafter"/>
</dbReference>
<dbReference type="Proteomes" id="UP001652582">
    <property type="component" value="Chromosome 3"/>
</dbReference>
<dbReference type="PROSITE" id="PS52041">
    <property type="entry name" value="TOPO_IIB"/>
    <property type="match status" value="1"/>
</dbReference>
<dbReference type="CTD" id="2768853"/>
<comment type="subcellular location">
    <subcellularLocation>
        <location evidence="3">Nucleus</location>
    </subcellularLocation>
</comment>
<dbReference type="InterPro" id="IPR013049">
    <property type="entry name" value="Spo11/TopoVI_A_N"/>
</dbReference>
<reference evidence="16" key="1">
    <citation type="submission" date="2025-08" db="UniProtKB">
        <authorList>
            <consortium name="RefSeq"/>
        </authorList>
    </citation>
    <scope>IDENTIFICATION</scope>
</reference>
<keyword evidence="8 12" id="KW-0799">Topoisomerase</keyword>
<dbReference type="Gene3D" id="1.10.10.10">
    <property type="entry name" value="Winged helix-like DNA-binding domain superfamily/Winged helix DNA-binding domain"/>
    <property type="match status" value="1"/>
</dbReference>
<dbReference type="Pfam" id="PF21180">
    <property type="entry name" value="TOP6A-Spo11_Toprim"/>
    <property type="match status" value="1"/>
</dbReference>